<gene>
    <name evidence="4" type="ORF">DPX16_11423</name>
</gene>
<feature type="domain" description="Laminin N-terminal" evidence="3">
    <location>
        <begin position="1"/>
        <end position="102"/>
    </location>
</feature>
<evidence type="ECO:0000313" key="4">
    <source>
        <dbReference type="EMBL" id="ROL40973.1"/>
    </source>
</evidence>
<evidence type="ECO:0000313" key="5">
    <source>
        <dbReference type="Proteomes" id="UP000281406"/>
    </source>
</evidence>
<dbReference type="PANTHER" id="PTHR10574">
    <property type="entry name" value="NETRIN/LAMININ-RELATED"/>
    <property type="match status" value="1"/>
</dbReference>
<dbReference type="Proteomes" id="UP000281406">
    <property type="component" value="Unassembled WGS sequence"/>
</dbReference>
<proteinExistence type="predicted"/>
<evidence type="ECO:0000256" key="2">
    <source>
        <dbReference type="ARBA" id="ARBA00023292"/>
    </source>
</evidence>
<dbReference type="InterPro" id="IPR050440">
    <property type="entry name" value="Laminin/Netrin_ECM"/>
</dbReference>
<accession>A0A3N0Y439</accession>
<dbReference type="OrthoDB" id="10011303at2759"/>
<dbReference type="GO" id="GO:0009887">
    <property type="term" value="P:animal organ morphogenesis"/>
    <property type="evidence" value="ECO:0007669"/>
    <property type="project" value="TreeGrafter"/>
</dbReference>
<dbReference type="AlphaFoldDB" id="A0A3N0Y439"/>
<dbReference type="Pfam" id="PF00055">
    <property type="entry name" value="Laminin_N"/>
    <property type="match status" value="1"/>
</dbReference>
<dbReference type="EMBL" id="RJVU01053075">
    <property type="protein sequence ID" value="ROL40973.1"/>
    <property type="molecule type" value="Genomic_DNA"/>
</dbReference>
<dbReference type="PROSITE" id="PS51117">
    <property type="entry name" value="LAMININ_NTER"/>
    <property type="match status" value="1"/>
</dbReference>
<comment type="caution">
    <text evidence="4">The sequence shown here is derived from an EMBL/GenBank/DDBJ whole genome shotgun (WGS) entry which is preliminary data.</text>
</comment>
<sequence length="102" mass="11740">QGQYCDICTSEDTNRAHPVSNAIDGTERWWQSPPLSRSVKYNEVNVTLDLGQVCCRCIPYNWSNSLSHPPPTRTYRVQITQRTVESSDTRLQQALLWMAHEC</sequence>
<dbReference type="GO" id="GO:0007411">
    <property type="term" value="P:axon guidance"/>
    <property type="evidence" value="ECO:0007669"/>
    <property type="project" value="TreeGrafter"/>
</dbReference>
<feature type="non-terminal residue" evidence="4">
    <location>
        <position position="1"/>
    </location>
</feature>
<dbReference type="GO" id="GO:0005604">
    <property type="term" value="C:basement membrane"/>
    <property type="evidence" value="ECO:0007669"/>
    <property type="project" value="TreeGrafter"/>
</dbReference>
<evidence type="ECO:0000259" key="3">
    <source>
        <dbReference type="PROSITE" id="PS51117"/>
    </source>
</evidence>
<dbReference type="GO" id="GO:0009888">
    <property type="term" value="P:tissue development"/>
    <property type="evidence" value="ECO:0007669"/>
    <property type="project" value="TreeGrafter"/>
</dbReference>
<protein>
    <submittedName>
        <fullName evidence="4">Laminin subunit alpha-5</fullName>
    </submittedName>
</protein>
<dbReference type="Gene3D" id="2.60.120.260">
    <property type="entry name" value="Galactose-binding domain-like"/>
    <property type="match status" value="1"/>
</dbReference>
<name>A0A3N0Y439_ANAGA</name>
<keyword evidence="5" id="KW-1185">Reference proteome</keyword>
<dbReference type="GO" id="GO:0005201">
    <property type="term" value="F:extracellular matrix structural constituent"/>
    <property type="evidence" value="ECO:0007669"/>
    <property type="project" value="TreeGrafter"/>
</dbReference>
<dbReference type="PANTHER" id="PTHR10574:SF406">
    <property type="entry name" value="LAMININ SUBUNIT ALPHA 5"/>
    <property type="match status" value="1"/>
</dbReference>
<organism evidence="4 5">
    <name type="scientific">Anabarilius grahami</name>
    <name type="common">Kanglang fish</name>
    <name type="synonym">Barilius grahami</name>
    <dbReference type="NCBI Taxonomy" id="495550"/>
    <lineage>
        <taxon>Eukaryota</taxon>
        <taxon>Metazoa</taxon>
        <taxon>Chordata</taxon>
        <taxon>Craniata</taxon>
        <taxon>Vertebrata</taxon>
        <taxon>Euteleostomi</taxon>
        <taxon>Actinopterygii</taxon>
        <taxon>Neopterygii</taxon>
        <taxon>Teleostei</taxon>
        <taxon>Ostariophysi</taxon>
        <taxon>Cypriniformes</taxon>
        <taxon>Xenocyprididae</taxon>
        <taxon>Xenocypridinae</taxon>
        <taxon>Xenocypridinae incertae sedis</taxon>
        <taxon>Anabarilius</taxon>
    </lineage>
</organism>
<keyword evidence="2" id="KW-0424">Laminin EGF-like domain</keyword>
<reference evidence="4 5" key="1">
    <citation type="submission" date="2018-10" db="EMBL/GenBank/DDBJ databases">
        <title>Genome assembly for a Yunnan-Guizhou Plateau 3E fish, Anabarilius grahami (Regan), and its evolutionary and genetic applications.</title>
        <authorList>
            <person name="Jiang W."/>
        </authorList>
    </citation>
    <scope>NUCLEOTIDE SEQUENCE [LARGE SCALE GENOMIC DNA]</scope>
    <source>
        <strain evidence="4">AG-KIZ</strain>
        <tissue evidence="4">Muscle</tissue>
    </source>
</reference>
<dbReference type="InterPro" id="IPR008211">
    <property type="entry name" value="Laminin_N"/>
</dbReference>
<keyword evidence="1" id="KW-1015">Disulfide bond</keyword>
<evidence type="ECO:0000256" key="1">
    <source>
        <dbReference type="ARBA" id="ARBA00023157"/>
    </source>
</evidence>